<name>A0AAE0WNI7_9PEZI</name>
<comment type="caution">
    <text evidence="1">The sequence shown here is derived from an EMBL/GenBank/DDBJ whole genome shotgun (WGS) entry which is preliminary data.</text>
</comment>
<organism evidence="1 2">
    <name type="scientific">Recurvomyces mirabilis</name>
    <dbReference type="NCBI Taxonomy" id="574656"/>
    <lineage>
        <taxon>Eukaryota</taxon>
        <taxon>Fungi</taxon>
        <taxon>Dikarya</taxon>
        <taxon>Ascomycota</taxon>
        <taxon>Pezizomycotina</taxon>
        <taxon>Dothideomycetes</taxon>
        <taxon>Dothideomycetidae</taxon>
        <taxon>Mycosphaerellales</taxon>
        <taxon>Teratosphaeriaceae</taxon>
        <taxon>Recurvomyces</taxon>
    </lineage>
</organism>
<accession>A0AAE0WNI7</accession>
<dbReference type="Proteomes" id="UP001274830">
    <property type="component" value="Unassembled WGS sequence"/>
</dbReference>
<gene>
    <name evidence="1" type="ORF">LTR78_004967</name>
</gene>
<protein>
    <submittedName>
        <fullName evidence="1">Uncharacterized protein</fullName>
    </submittedName>
</protein>
<dbReference type="AlphaFoldDB" id="A0AAE0WNI7"/>
<proteinExistence type="predicted"/>
<reference evidence="1" key="1">
    <citation type="submission" date="2023-07" db="EMBL/GenBank/DDBJ databases">
        <title>Black Yeasts Isolated from many extreme environments.</title>
        <authorList>
            <person name="Coleine C."/>
            <person name="Stajich J.E."/>
            <person name="Selbmann L."/>
        </authorList>
    </citation>
    <scope>NUCLEOTIDE SEQUENCE</scope>
    <source>
        <strain evidence="1">CCFEE 5485</strain>
    </source>
</reference>
<evidence type="ECO:0000313" key="2">
    <source>
        <dbReference type="Proteomes" id="UP001274830"/>
    </source>
</evidence>
<keyword evidence="2" id="KW-1185">Reference proteome</keyword>
<evidence type="ECO:0000313" key="1">
    <source>
        <dbReference type="EMBL" id="KAK3675034.1"/>
    </source>
</evidence>
<dbReference type="EMBL" id="JAUTXT010000016">
    <property type="protein sequence ID" value="KAK3675034.1"/>
    <property type="molecule type" value="Genomic_DNA"/>
</dbReference>
<sequence>MNDHTLQIDLENRISAYLDGDAATRWMLDIKQQLEDATIFEEDGEIIPEDGGFASSIGCEETLFNVTMDMNIDEFESDEASKRSLASSPDRVDLRLLHEPLPLDLQRCRRTY</sequence>